<dbReference type="GO" id="GO:0007165">
    <property type="term" value="P:signal transduction"/>
    <property type="evidence" value="ECO:0007669"/>
    <property type="project" value="UniProtKB-KW"/>
</dbReference>
<evidence type="ECO:0000256" key="5">
    <source>
        <dbReference type="ARBA" id="ARBA00022725"/>
    </source>
</evidence>
<evidence type="ECO:0000256" key="8">
    <source>
        <dbReference type="ARBA" id="ARBA00023170"/>
    </source>
</evidence>
<comment type="subcellular location">
    <subcellularLocation>
        <location evidence="1 10">Cell membrane</location>
        <topology evidence="1 10">Multi-pass membrane protein</topology>
    </subcellularLocation>
</comment>
<reference evidence="11" key="1">
    <citation type="submission" date="2019-11" db="EMBL/GenBank/DDBJ databases">
        <title>Host plant odors and their recognition by OBPs of Diaphorina citri Kuwayama (Hemiptera: Psyllidae).</title>
        <authorList>
            <person name="Zhengbing W."/>
            <person name="Xinnian Z."/>
        </authorList>
    </citation>
    <scope>NUCLEOTIDE SEQUENCE</scope>
</reference>
<feature type="transmembrane region" description="Helical" evidence="10">
    <location>
        <begin position="174"/>
        <end position="200"/>
    </location>
</feature>
<dbReference type="InterPro" id="IPR004117">
    <property type="entry name" value="7tm6_olfct_rcpt"/>
</dbReference>
<name>A0A7T3R164_DIACI</name>
<dbReference type="GO" id="GO:0005886">
    <property type="term" value="C:plasma membrane"/>
    <property type="evidence" value="ECO:0007669"/>
    <property type="project" value="UniProtKB-SubCell"/>
</dbReference>
<evidence type="ECO:0000256" key="2">
    <source>
        <dbReference type="ARBA" id="ARBA00022475"/>
    </source>
</evidence>
<dbReference type="GO" id="GO:0005549">
    <property type="term" value="F:odorant binding"/>
    <property type="evidence" value="ECO:0007669"/>
    <property type="project" value="InterPro"/>
</dbReference>
<evidence type="ECO:0000256" key="9">
    <source>
        <dbReference type="ARBA" id="ARBA00023224"/>
    </source>
</evidence>
<dbReference type="Pfam" id="PF02949">
    <property type="entry name" value="7tm_6"/>
    <property type="match status" value="1"/>
</dbReference>
<keyword evidence="5 10" id="KW-0552">Olfaction</keyword>
<evidence type="ECO:0000256" key="10">
    <source>
        <dbReference type="RuleBase" id="RU351113"/>
    </source>
</evidence>
<organism evidence="11">
    <name type="scientific">Diaphorina citri</name>
    <name type="common">Asian citrus psyllid</name>
    <dbReference type="NCBI Taxonomy" id="121845"/>
    <lineage>
        <taxon>Eukaryota</taxon>
        <taxon>Metazoa</taxon>
        <taxon>Ecdysozoa</taxon>
        <taxon>Arthropoda</taxon>
        <taxon>Hexapoda</taxon>
        <taxon>Insecta</taxon>
        <taxon>Pterygota</taxon>
        <taxon>Neoptera</taxon>
        <taxon>Paraneoptera</taxon>
        <taxon>Hemiptera</taxon>
        <taxon>Sternorrhyncha</taxon>
        <taxon>Psylloidea</taxon>
        <taxon>Psyllidae</taxon>
        <taxon>Diaphorininae</taxon>
        <taxon>Diaphorina</taxon>
    </lineage>
</organism>
<evidence type="ECO:0000256" key="4">
    <source>
        <dbReference type="ARBA" id="ARBA00022692"/>
    </source>
</evidence>
<sequence length="427" mass="50122">MQSLTRYPYINLKTMVVSSVNKTKLQNLYSSFQHFTMLVILLPNFLHVTLRSSRSLTYFLQDMVELILCAPLYWGLLYVANICTRLETFLDLMDQPLSSMDINIFQKCKRRGKLYSQFFFCLFICGVIVNIFEAFIPLSQEETETLRHLYRSKYPAKRHPIPVYFVLFDETEGWQYVAIFILEVYYFYLLACIGTSLLSIMPLTALQIKGYYEILCQKIMMLGDLEIEESLQEVKNIDPKDNDPTVSTKQTLNATEKKHQIHLLRMTKEINEKRHCTKIIKFHQMLLRFQDELTTLFSPAVALLVIATNSAFSICLYQMVVILDMKAGIRFYEALITFVGIAFQFYFFCESAELFNKCSEDIRRSIINCNWHKCTNQTRRQLILIFRRAQKNNYMAFYSGAIIVNRAYALSVARVGYKFVNFMRLQN</sequence>
<feature type="transmembrane region" description="Helical" evidence="10">
    <location>
        <begin position="58"/>
        <end position="80"/>
    </location>
</feature>
<keyword evidence="8 10" id="KW-0675">Receptor</keyword>
<feature type="transmembrane region" description="Helical" evidence="10">
    <location>
        <begin position="329"/>
        <end position="349"/>
    </location>
</feature>
<evidence type="ECO:0000256" key="6">
    <source>
        <dbReference type="ARBA" id="ARBA00022989"/>
    </source>
</evidence>
<evidence type="ECO:0000313" key="11">
    <source>
        <dbReference type="EMBL" id="QPZ88933.1"/>
    </source>
</evidence>
<proteinExistence type="evidence at transcript level"/>
<feature type="transmembrane region" description="Helical" evidence="10">
    <location>
        <begin position="114"/>
        <end position="136"/>
    </location>
</feature>
<evidence type="ECO:0000256" key="3">
    <source>
        <dbReference type="ARBA" id="ARBA00022606"/>
    </source>
</evidence>
<feature type="transmembrane region" description="Helical" evidence="10">
    <location>
        <begin position="395"/>
        <end position="417"/>
    </location>
</feature>
<evidence type="ECO:0000256" key="1">
    <source>
        <dbReference type="ARBA" id="ARBA00004651"/>
    </source>
</evidence>
<accession>A0A7T3R164</accession>
<dbReference type="AlphaFoldDB" id="A0A7T3R164"/>
<protein>
    <recommendedName>
        <fullName evidence="10">Odorant receptor</fullName>
    </recommendedName>
</protein>
<comment type="similarity">
    <text evidence="10">Belongs to the insect chemoreceptor superfamily. Heteromeric odorant receptor channel (TC 1.A.69) family.</text>
</comment>
<keyword evidence="9 10" id="KW-0807">Transducer</keyword>
<keyword evidence="2" id="KW-1003">Cell membrane</keyword>
<dbReference type="PANTHER" id="PTHR21137">
    <property type="entry name" value="ODORANT RECEPTOR"/>
    <property type="match status" value="1"/>
</dbReference>
<feature type="transmembrane region" description="Helical" evidence="10">
    <location>
        <begin position="28"/>
        <end position="46"/>
    </location>
</feature>
<dbReference type="PANTHER" id="PTHR21137:SF35">
    <property type="entry name" value="ODORANT RECEPTOR 19A-RELATED"/>
    <property type="match status" value="1"/>
</dbReference>
<keyword evidence="3 10" id="KW-0716">Sensory transduction</keyword>
<keyword evidence="7 10" id="KW-0472">Membrane</keyword>
<keyword evidence="4 10" id="KW-0812">Transmembrane</keyword>
<keyword evidence="6 10" id="KW-1133">Transmembrane helix</keyword>
<feature type="transmembrane region" description="Helical" evidence="10">
    <location>
        <begin position="296"/>
        <end position="323"/>
    </location>
</feature>
<evidence type="ECO:0000256" key="7">
    <source>
        <dbReference type="ARBA" id="ARBA00023136"/>
    </source>
</evidence>
<dbReference type="GO" id="GO:0004984">
    <property type="term" value="F:olfactory receptor activity"/>
    <property type="evidence" value="ECO:0007669"/>
    <property type="project" value="InterPro"/>
</dbReference>
<gene>
    <name evidence="11" type="primary">OR20</name>
</gene>
<dbReference type="EMBL" id="MN731518">
    <property type="protein sequence ID" value="QPZ88933.1"/>
    <property type="molecule type" value="mRNA"/>
</dbReference>